<sequence>MEKKTNLLNFPSLSFAGIISMSSVLTELPLPKVLPERQERHQSLLFHPRIAEEANKLLHCSDQNLASNLVDLITKTNCSDIGSINGFEDDDSVIEFNDNNVPNLLRAILSQNPSVFSLNKDASLPSAPLPVAPEPELKQVEEISPLDKNIPEQFRHLFPHKALVRLEQLPPQNASNCKNSCPLPSTSSLSFSKNDEATCKKILSLGKQPKCHNQNRKKKDMVSELFDSLTPSAEYFVEKTRRRRTTSRLCAEDVYSKASYKNANQFRNLQNEDEFIVMEKSRNVPGAGDVVSGTGRCLRVFS</sequence>
<dbReference type="GO" id="GO:0010468">
    <property type="term" value="P:regulation of gene expression"/>
    <property type="evidence" value="ECO:0007669"/>
    <property type="project" value="InterPro"/>
</dbReference>
<accession>A0A915KL93</accession>
<dbReference type="GO" id="GO:0090694">
    <property type="term" value="C:Scc2-Scc4 cohesin loading complex"/>
    <property type="evidence" value="ECO:0007669"/>
    <property type="project" value="TreeGrafter"/>
</dbReference>
<proteinExistence type="predicted"/>
<dbReference type="WBParaSite" id="nRc.2.0.1.t38798-RA">
    <property type="protein sequence ID" value="nRc.2.0.1.t38798-RA"/>
    <property type="gene ID" value="nRc.2.0.1.g38798"/>
</dbReference>
<dbReference type="Proteomes" id="UP000887565">
    <property type="component" value="Unplaced"/>
</dbReference>
<dbReference type="AlphaFoldDB" id="A0A915KL93"/>
<evidence type="ECO:0000313" key="1">
    <source>
        <dbReference type="Proteomes" id="UP000887565"/>
    </source>
</evidence>
<dbReference type="GO" id="GO:1990414">
    <property type="term" value="P:replication-born double-strand break repair via sister chromatid exchange"/>
    <property type="evidence" value="ECO:0007669"/>
    <property type="project" value="TreeGrafter"/>
</dbReference>
<dbReference type="GO" id="GO:0061775">
    <property type="term" value="F:cohesin loader activity"/>
    <property type="evidence" value="ECO:0007669"/>
    <property type="project" value="InterPro"/>
</dbReference>
<dbReference type="GO" id="GO:0140588">
    <property type="term" value="P:chromatin looping"/>
    <property type="evidence" value="ECO:0007669"/>
    <property type="project" value="InterPro"/>
</dbReference>
<name>A0A915KL93_ROMCU</name>
<protein>
    <submittedName>
        <fullName evidence="2">Uncharacterized protein</fullName>
    </submittedName>
</protein>
<dbReference type="GO" id="GO:0034087">
    <property type="term" value="P:establishment of mitotic sister chromatid cohesion"/>
    <property type="evidence" value="ECO:0007669"/>
    <property type="project" value="TreeGrafter"/>
</dbReference>
<keyword evidence="1" id="KW-1185">Reference proteome</keyword>
<evidence type="ECO:0000313" key="2">
    <source>
        <dbReference type="WBParaSite" id="nRc.2.0.1.t38798-RA"/>
    </source>
</evidence>
<dbReference type="PANTHER" id="PTHR21704:SF18">
    <property type="entry name" value="NIPPED-B-LIKE PROTEIN"/>
    <property type="match status" value="1"/>
</dbReference>
<organism evidence="1 2">
    <name type="scientific">Romanomermis culicivorax</name>
    <name type="common">Nematode worm</name>
    <dbReference type="NCBI Taxonomy" id="13658"/>
    <lineage>
        <taxon>Eukaryota</taxon>
        <taxon>Metazoa</taxon>
        <taxon>Ecdysozoa</taxon>
        <taxon>Nematoda</taxon>
        <taxon>Enoplea</taxon>
        <taxon>Dorylaimia</taxon>
        <taxon>Mermithida</taxon>
        <taxon>Mermithoidea</taxon>
        <taxon>Mermithidae</taxon>
        <taxon>Romanomermis</taxon>
    </lineage>
</organism>
<reference evidence="2" key="1">
    <citation type="submission" date="2022-11" db="UniProtKB">
        <authorList>
            <consortium name="WormBaseParasite"/>
        </authorList>
    </citation>
    <scope>IDENTIFICATION</scope>
</reference>
<dbReference type="PANTHER" id="PTHR21704">
    <property type="entry name" value="NIPPED-B-LIKE PROTEIN DELANGIN SCC2-RELATED"/>
    <property type="match status" value="1"/>
</dbReference>
<dbReference type="GO" id="GO:0003682">
    <property type="term" value="F:chromatin binding"/>
    <property type="evidence" value="ECO:0007669"/>
    <property type="project" value="TreeGrafter"/>
</dbReference>
<dbReference type="InterPro" id="IPR033031">
    <property type="entry name" value="Scc2/Nipped-B"/>
</dbReference>
<dbReference type="GO" id="GO:0071169">
    <property type="term" value="P:establishment of protein localization to chromatin"/>
    <property type="evidence" value="ECO:0007669"/>
    <property type="project" value="TreeGrafter"/>
</dbReference>